<dbReference type="RefSeq" id="XP_009532234.1">
    <property type="nucleotide sequence ID" value="XM_009533939.1"/>
</dbReference>
<dbReference type="GeneID" id="20651952"/>
<evidence type="ECO:0000313" key="2">
    <source>
        <dbReference type="EMBL" id="EGZ11901.1"/>
    </source>
</evidence>
<evidence type="ECO:0000313" key="3">
    <source>
        <dbReference type="Proteomes" id="UP000002640"/>
    </source>
</evidence>
<feature type="non-terminal residue" evidence="2">
    <location>
        <position position="1"/>
    </location>
</feature>
<feature type="region of interest" description="Disordered" evidence="1">
    <location>
        <begin position="38"/>
        <end position="71"/>
    </location>
</feature>
<dbReference type="InParanoid" id="G4ZXU3"/>
<sequence length="71" mass="8137">QILRTRKKYRDCKAFMCLDDCIGIRDGFNLEVLVKSIPAPRSPGRPRKQPRMGQHDTTFTGHNAIPKLLTK</sequence>
<gene>
    <name evidence="2" type="ORF">PHYSODRAFT_416774</name>
</gene>
<dbReference type="EMBL" id="JH159157">
    <property type="protein sequence ID" value="EGZ11901.1"/>
    <property type="molecule type" value="Genomic_DNA"/>
</dbReference>
<evidence type="ECO:0000256" key="1">
    <source>
        <dbReference type="SAM" id="MobiDB-lite"/>
    </source>
</evidence>
<protein>
    <submittedName>
        <fullName evidence="2">Uncharacterized protein</fullName>
    </submittedName>
</protein>
<keyword evidence="3" id="KW-1185">Reference proteome</keyword>
<dbReference type="KEGG" id="psoj:PHYSODRAFT_416774"/>
<proteinExistence type="predicted"/>
<feature type="non-terminal residue" evidence="2">
    <location>
        <position position="71"/>
    </location>
</feature>
<name>G4ZXU3_PHYSP</name>
<dbReference type="Proteomes" id="UP000002640">
    <property type="component" value="Unassembled WGS sequence"/>
</dbReference>
<accession>G4ZXU3</accession>
<reference evidence="2 3" key="1">
    <citation type="journal article" date="2006" name="Science">
        <title>Phytophthora genome sequences uncover evolutionary origins and mechanisms of pathogenesis.</title>
        <authorList>
            <person name="Tyler B.M."/>
            <person name="Tripathy S."/>
            <person name="Zhang X."/>
            <person name="Dehal P."/>
            <person name="Jiang R.H."/>
            <person name="Aerts A."/>
            <person name="Arredondo F.D."/>
            <person name="Baxter L."/>
            <person name="Bensasson D."/>
            <person name="Beynon J.L."/>
            <person name="Chapman J."/>
            <person name="Damasceno C.M."/>
            <person name="Dorrance A.E."/>
            <person name="Dou D."/>
            <person name="Dickerman A.W."/>
            <person name="Dubchak I.L."/>
            <person name="Garbelotto M."/>
            <person name="Gijzen M."/>
            <person name="Gordon S.G."/>
            <person name="Govers F."/>
            <person name="Grunwald N.J."/>
            <person name="Huang W."/>
            <person name="Ivors K.L."/>
            <person name="Jones R.W."/>
            <person name="Kamoun S."/>
            <person name="Krampis K."/>
            <person name="Lamour K.H."/>
            <person name="Lee M.K."/>
            <person name="McDonald W.H."/>
            <person name="Medina M."/>
            <person name="Meijer H.J."/>
            <person name="Nordberg E.K."/>
            <person name="Maclean D.J."/>
            <person name="Ospina-Giraldo M.D."/>
            <person name="Morris P.F."/>
            <person name="Phuntumart V."/>
            <person name="Putnam N.H."/>
            <person name="Rash S."/>
            <person name="Rose J.K."/>
            <person name="Sakihama Y."/>
            <person name="Salamov A.A."/>
            <person name="Savidor A."/>
            <person name="Scheuring C.F."/>
            <person name="Smith B.M."/>
            <person name="Sobral B.W."/>
            <person name="Terry A."/>
            <person name="Torto-Alalibo T.A."/>
            <person name="Win J."/>
            <person name="Xu Z."/>
            <person name="Zhang H."/>
            <person name="Grigoriev I.V."/>
            <person name="Rokhsar D.S."/>
            <person name="Boore J.L."/>
        </authorList>
    </citation>
    <scope>NUCLEOTIDE SEQUENCE [LARGE SCALE GENOMIC DNA]</scope>
    <source>
        <strain evidence="2 3">P6497</strain>
    </source>
</reference>
<dbReference type="AlphaFoldDB" id="G4ZXU3"/>
<organism evidence="2 3">
    <name type="scientific">Phytophthora sojae (strain P6497)</name>
    <name type="common">Soybean stem and root rot agent</name>
    <name type="synonym">Phytophthora megasperma f. sp. glycines</name>
    <dbReference type="NCBI Taxonomy" id="1094619"/>
    <lineage>
        <taxon>Eukaryota</taxon>
        <taxon>Sar</taxon>
        <taxon>Stramenopiles</taxon>
        <taxon>Oomycota</taxon>
        <taxon>Peronosporomycetes</taxon>
        <taxon>Peronosporales</taxon>
        <taxon>Peronosporaceae</taxon>
        <taxon>Phytophthora</taxon>
    </lineage>
</organism>